<dbReference type="InterPro" id="IPR013766">
    <property type="entry name" value="Thioredoxin_domain"/>
</dbReference>
<dbReference type="STRING" id="108003.B1C78_06025"/>
<evidence type="ECO:0000259" key="2">
    <source>
        <dbReference type="Pfam" id="PF00085"/>
    </source>
</evidence>
<keyword evidence="1" id="KW-1133">Transmembrane helix</keyword>
<accession>A0A1V3NLE1</accession>
<comment type="caution">
    <text evidence="3">The sequence shown here is derived from an EMBL/GenBank/DDBJ whole genome shotgun (WGS) entry which is preliminary data.</text>
</comment>
<dbReference type="Gene3D" id="3.40.30.10">
    <property type="entry name" value="Glutaredoxin"/>
    <property type="match status" value="1"/>
</dbReference>
<protein>
    <submittedName>
        <fullName evidence="3">Thiol reductase thioredoxin</fullName>
    </submittedName>
</protein>
<dbReference type="EMBL" id="MVBK01000035">
    <property type="protein sequence ID" value="OOG25662.1"/>
    <property type="molecule type" value="Genomic_DNA"/>
</dbReference>
<evidence type="ECO:0000313" key="4">
    <source>
        <dbReference type="Proteomes" id="UP000189462"/>
    </source>
</evidence>
<keyword evidence="1" id="KW-0472">Membrane</keyword>
<dbReference type="CDD" id="cd02947">
    <property type="entry name" value="TRX_family"/>
    <property type="match status" value="1"/>
</dbReference>
<evidence type="ECO:0000256" key="1">
    <source>
        <dbReference type="SAM" id="Phobius"/>
    </source>
</evidence>
<evidence type="ECO:0000313" key="3">
    <source>
        <dbReference type="EMBL" id="OOG25662.1"/>
    </source>
</evidence>
<dbReference type="AlphaFoldDB" id="A0A1V3NLE1"/>
<dbReference type="RefSeq" id="WP_077278240.1">
    <property type="nucleotide sequence ID" value="NZ_MVBK01000035.1"/>
</dbReference>
<dbReference type="OrthoDB" id="5784238at2"/>
<organism evidence="3 4">
    <name type="scientific">Thioalkalivibrio denitrificans</name>
    <dbReference type="NCBI Taxonomy" id="108003"/>
    <lineage>
        <taxon>Bacteria</taxon>
        <taxon>Pseudomonadati</taxon>
        <taxon>Pseudomonadota</taxon>
        <taxon>Gammaproteobacteria</taxon>
        <taxon>Chromatiales</taxon>
        <taxon>Ectothiorhodospiraceae</taxon>
        <taxon>Thioalkalivibrio</taxon>
    </lineage>
</organism>
<name>A0A1V3NLE1_9GAMM</name>
<keyword evidence="1" id="KW-0812">Transmembrane</keyword>
<dbReference type="Pfam" id="PF00085">
    <property type="entry name" value="Thioredoxin"/>
    <property type="match status" value="1"/>
</dbReference>
<dbReference type="Proteomes" id="UP000189462">
    <property type="component" value="Unassembled WGS sequence"/>
</dbReference>
<feature type="transmembrane region" description="Helical" evidence="1">
    <location>
        <begin position="6"/>
        <end position="24"/>
    </location>
</feature>
<keyword evidence="4" id="KW-1185">Reference proteome</keyword>
<gene>
    <name evidence="3" type="ORF">B1C78_06025</name>
</gene>
<dbReference type="InterPro" id="IPR036249">
    <property type="entry name" value="Thioredoxin-like_sf"/>
</dbReference>
<reference evidence="3 4" key="1">
    <citation type="submission" date="2017-02" db="EMBL/GenBank/DDBJ databases">
        <title>Genomic diversity within the haloalkaliphilic genus Thioalkalivibrio.</title>
        <authorList>
            <person name="Ahn A.-C."/>
            <person name="Meier-Kolthoff J."/>
            <person name="Overmars L."/>
            <person name="Richter M."/>
            <person name="Woyke T."/>
            <person name="Sorokin D.Y."/>
            <person name="Muyzer G."/>
        </authorList>
    </citation>
    <scope>NUCLEOTIDE SEQUENCE [LARGE SCALE GENOMIC DNA]</scope>
    <source>
        <strain evidence="3 4">ALJD</strain>
    </source>
</reference>
<sequence>MTRFGWYTFLFIALLVASQFWLLWRTRNQRGRAAPRLDDVLAPRHLDQPRLILYFWRPGCHVCGPTSMVINPLLDKRNDIVKINALEERELVRRLGVIGTPTLVVISEGRIERMLTGSRNEQQIRDLVGAWDTDDDDRDQGVPM</sequence>
<feature type="domain" description="Thioredoxin" evidence="2">
    <location>
        <begin position="49"/>
        <end position="128"/>
    </location>
</feature>
<dbReference type="SUPFAM" id="SSF52833">
    <property type="entry name" value="Thioredoxin-like"/>
    <property type="match status" value="1"/>
</dbReference>
<proteinExistence type="predicted"/>